<dbReference type="InterPro" id="IPR010290">
    <property type="entry name" value="TM_effector"/>
</dbReference>
<dbReference type="GO" id="GO:0005886">
    <property type="term" value="C:plasma membrane"/>
    <property type="evidence" value="ECO:0007669"/>
    <property type="project" value="UniProtKB-SubCell"/>
</dbReference>
<feature type="transmembrane region" description="Helical" evidence="7">
    <location>
        <begin position="51"/>
        <end position="72"/>
    </location>
</feature>
<dbReference type="Pfam" id="PF05977">
    <property type="entry name" value="MFS_3"/>
    <property type="match status" value="1"/>
</dbReference>
<sequence>MSAAGGLGAIGAALREPSFGIYVAGNAVSLVGNWLQRTAVGWLAWELTGSATWVGAVALADLAPALLIGPFGGVLADRRERRRIMLITQTLLTATALLMWLMAALGTLGLPALLALVTVQGVLTGLNQPARLALVPSLVPPHLLPTAVAVNSIVFNGARFVGPAVAGLLIAGVGLPAAFLANALSYLAFIAALLVVRPLEAQPRRRGGAVLGELVEGVRFIARHVALGPLFLLLAGASLLVRPVGELLPALAGQVFAGGVEALAGLSSALGLGAVMGGLWLARGARDDQARLMLLALLWVAALVLALAAAPVLPAAIAAVALLGAALTAAGVSAQTIMQLAAPPLLRGRVMSLYGVMFRAGPALGALVLGGLGDLLGLRVALAAGALTFAAAWLLAWRRRVQIAAALRVPPSGRVEDVDTPRPTP</sequence>
<keyword evidence="4 7" id="KW-0812">Transmembrane</keyword>
<organism evidence="9 10">
    <name type="scientific">Marinimicrococcus flavescens</name>
    <dbReference type="NCBI Taxonomy" id="3031815"/>
    <lineage>
        <taxon>Bacteria</taxon>
        <taxon>Pseudomonadati</taxon>
        <taxon>Pseudomonadota</taxon>
        <taxon>Alphaproteobacteria</taxon>
        <taxon>Geminicoccales</taxon>
        <taxon>Geminicoccaceae</taxon>
        <taxon>Marinimicrococcus</taxon>
    </lineage>
</organism>
<feature type="transmembrane region" description="Helical" evidence="7">
    <location>
        <begin position="316"/>
        <end position="338"/>
    </location>
</feature>
<dbReference type="GO" id="GO:0022857">
    <property type="term" value="F:transmembrane transporter activity"/>
    <property type="evidence" value="ECO:0007669"/>
    <property type="project" value="InterPro"/>
</dbReference>
<proteinExistence type="predicted"/>
<keyword evidence="2" id="KW-0813">Transport</keyword>
<evidence type="ECO:0000313" key="9">
    <source>
        <dbReference type="EMBL" id="MDF1586339.1"/>
    </source>
</evidence>
<dbReference type="InterPro" id="IPR036259">
    <property type="entry name" value="MFS_trans_sf"/>
</dbReference>
<feature type="domain" description="Major facilitator superfamily (MFS) profile" evidence="8">
    <location>
        <begin position="13"/>
        <end position="400"/>
    </location>
</feature>
<comment type="subcellular location">
    <subcellularLocation>
        <location evidence="1">Cell membrane</location>
        <topology evidence="1">Multi-pass membrane protein</topology>
    </subcellularLocation>
</comment>
<feature type="transmembrane region" description="Helical" evidence="7">
    <location>
        <begin position="164"/>
        <end position="196"/>
    </location>
</feature>
<evidence type="ECO:0000256" key="5">
    <source>
        <dbReference type="ARBA" id="ARBA00022989"/>
    </source>
</evidence>
<dbReference type="EMBL" id="JARGEQ010000082">
    <property type="protein sequence ID" value="MDF1586339.1"/>
    <property type="molecule type" value="Genomic_DNA"/>
</dbReference>
<keyword evidence="3" id="KW-1003">Cell membrane</keyword>
<feature type="transmembrane region" description="Helical" evidence="7">
    <location>
        <begin position="256"/>
        <end position="280"/>
    </location>
</feature>
<keyword evidence="5 7" id="KW-1133">Transmembrane helix</keyword>
<keyword evidence="6 7" id="KW-0472">Membrane</keyword>
<gene>
    <name evidence="9" type="ORF">PZ740_08060</name>
</gene>
<dbReference type="Gene3D" id="1.20.1250.20">
    <property type="entry name" value="MFS general substrate transporter like domains"/>
    <property type="match status" value="1"/>
</dbReference>
<feature type="transmembrane region" description="Helical" evidence="7">
    <location>
        <begin position="292"/>
        <end position="310"/>
    </location>
</feature>
<accession>A0AAP3V1Z6</accession>
<dbReference type="PANTHER" id="PTHR23513">
    <property type="entry name" value="INTEGRAL MEMBRANE EFFLUX PROTEIN-RELATED"/>
    <property type="match status" value="1"/>
</dbReference>
<dbReference type="InterPro" id="IPR020846">
    <property type="entry name" value="MFS_dom"/>
</dbReference>
<evidence type="ECO:0000313" key="10">
    <source>
        <dbReference type="Proteomes" id="UP001301140"/>
    </source>
</evidence>
<keyword evidence="10" id="KW-1185">Reference proteome</keyword>
<evidence type="ECO:0000256" key="7">
    <source>
        <dbReference type="SAM" id="Phobius"/>
    </source>
</evidence>
<dbReference type="PROSITE" id="PS50850">
    <property type="entry name" value="MFS"/>
    <property type="match status" value="1"/>
</dbReference>
<evidence type="ECO:0000256" key="2">
    <source>
        <dbReference type="ARBA" id="ARBA00022448"/>
    </source>
</evidence>
<feature type="transmembrane region" description="Helical" evidence="7">
    <location>
        <begin position="225"/>
        <end position="244"/>
    </location>
</feature>
<dbReference type="CDD" id="cd06173">
    <property type="entry name" value="MFS_MefA_like"/>
    <property type="match status" value="1"/>
</dbReference>
<dbReference type="Proteomes" id="UP001301140">
    <property type="component" value="Unassembled WGS sequence"/>
</dbReference>
<reference evidence="9 10" key="1">
    <citation type="submission" date="2023-03" db="EMBL/GenBank/DDBJ databases">
        <title>YIM 152171 draft genome.</title>
        <authorList>
            <person name="Yang Z."/>
        </authorList>
    </citation>
    <scope>NUCLEOTIDE SEQUENCE [LARGE SCALE GENOMIC DNA]</scope>
    <source>
        <strain evidence="9 10">YIM 152171</strain>
    </source>
</reference>
<dbReference type="AlphaFoldDB" id="A0AAP3V1Z6"/>
<evidence type="ECO:0000256" key="6">
    <source>
        <dbReference type="ARBA" id="ARBA00023136"/>
    </source>
</evidence>
<evidence type="ECO:0000256" key="1">
    <source>
        <dbReference type="ARBA" id="ARBA00004651"/>
    </source>
</evidence>
<name>A0AAP3V1Z6_9PROT</name>
<comment type="caution">
    <text evidence="9">The sequence shown here is derived from an EMBL/GenBank/DDBJ whole genome shotgun (WGS) entry which is preliminary data.</text>
</comment>
<dbReference type="RefSeq" id="WP_327788755.1">
    <property type="nucleotide sequence ID" value="NZ_JARGEQ010000082.1"/>
</dbReference>
<feature type="transmembrane region" description="Helical" evidence="7">
    <location>
        <begin position="376"/>
        <end position="397"/>
    </location>
</feature>
<feature type="transmembrane region" description="Helical" evidence="7">
    <location>
        <begin position="350"/>
        <end position="370"/>
    </location>
</feature>
<evidence type="ECO:0000256" key="3">
    <source>
        <dbReference type="ARBA" id="ARBA00022475"/>
    </source>
</evidence>
<protein>
    <submittedName>
        <fullName evidence="9">MFS transporter</fullName>
    </submittedName>
</protein>
<evidence type="ECO:0000259" key="8">
    <source>
        <dbReference type="PROSITE" id="PS50850"/>
    </source>
</evidence>
<dbReference type="PANTHER" id="PTHR23513:SF11">
    <property type="entry name" value="STAPHYLOFERRIN A TRANSPORTER"/>
    <property type="match status" value="1"/>
</dbReference>
<evidence type="ECO:0000256" key="4">
    <source>
        <dbReference type="ARBA" id="ARBA00022692"/>
    </source>
</evidence>
<dbReference type="SUPFAM" id="SSF103473">
    <property type="entry name" value="MFS general substrate transporter"/>
    <property type="match status" value="1"/>
</dbReference>